<name>A0A166EFM2_9AGAM</name>
<protein>
    <submittedName>
        <fullName evidence="2">Uncharacterized protein</fullName>
    </submittedName>
</protein>
<accession>A0A166EFM2</accession>
<dbReference type="EMBL" id="KV428044">
    <property type="protein sequence ID" value="KZT39538.1"/>
    <property type="molecule type" value="Genomic_DNA"/>
</dbReference>
<evidence type="ECO:0000256" key="1">
    <source>
        <dbReference type="SAM" id="Phobius"/>
    </source>
</evidence>
<dbReference type="AlphaFoldDB" id="A0A166EFM2"/>
<proteinExistence type="predicted"/>
<sequence>MTSTVIDALSSSFGIVLLGVLTSSLLHGFTSFQAILYFRTSSDDSWILKWMVLTLMQVAK</sequence>
<reference evidence="2 3" key="1">
    <citation type="journal article" date="2016" name="Mol. Biol. Evol.">
        <title>Comparative Genomics of Early-Diverging Mushroom-Forming Fungi Provides Insights into the Origins of Lignocellulose Decay Capabilities.</title>
        <authorList>
            <person name="Nagy L.G."/>
            <person name="Riley R."/>
            <person name="Tritt A."/>
            <person name="Adam C."/>
            <person name="Daum C."/>
            <person name="Floudas D."/>
            <person name="Sun H."/>
            <person name="Yadav J.S."/>
            <person name="Pangilinan J."/>
            <person name="Larsson K.H."/>
            <person name="Matsuura K."/>
            <person name="Barry K."/>
            <person name="Labutti K."/>
            <person name="Kuo R."/>
            <person name="Ohm R.A."/>
            <person name="Bhattacharya S.S."/>
            <person name="Shirouzu T."/>
            <person name="Yoshinaga Y."/>
            <person name="Martin F.M."/>
            <person name="Grigoriev I.V."/>
            <person name="Hibbett D.S."/>
        </authorList>
    </citation>
    <scope>NUCLEOTIDE SEQUENCE [LARGE SCALE GENOMIC DNA]</scope>
    <source>
        <strain evidence="2 3">HHB10207 ss-3</strain>
    </source>
</reference>
<evidence type="ECO:0000313" key="2">
    <source>
        <dbReference type="EMBL" id="KZT39538.1"/>
    </source>
</evidence>
<gene>
    <name evidence="2" type="ORF">SISSUDRAFT_627699</name>
</gene>
<dbReference type="Proteomes" id="UP000076798">
    <property type="component" value="Unassembled WGS sequence"/>
</dbReference>
<evidence type="ECO:0000313" key="3">
    <source>
        <dbReference type="Proteomes" id="UP000076798"/>
    </source>
</evidence>
<keyword evidence="3" id="KW-1185">Reference proteome</keyword>
<organism evidence="2 3">
    <name type="scientific">Sistotremastrum suecicum HHB10207 ss-3</name>
    <dbReference type="NCBI Taxonomy" id="1314776"/>
    <lineage>
        <taxon>Eukaryota</taxon>
        <taxon>Fungi</taxon>
        <taxon>Dikarya</taxon>
        <taxon>Basidiomycota</taxon>
        <taxon>Agaricomycotina</taxon>
        <taxon>Agaricomycetes</taxon>
        <taxon>Sistotremastrales</taxon>
        <taxon>Sistotremastraceae</taxon>
        <taxon>Sistotremastrum</taxon>
    </lineage>
</organism>
<keyword evidence="1" id="KW-0812">Transmembrane</keyword>
<feature type="transmembrane region" description="Helical" evidence="1">
    <location>
        <begin position="12"/>
        <end position="38"/>
    </location>
</feature>
<keyword evidence="1" id="KW-0472">Membrane</keyword>
<keyword evidence="1" id="KW-1133">Transmembrane helix</keyword>